<dbReference type="EnsemblPlants" id="HORVU.MOREX.r3.3HG0218360.1">
    <property type="protein sequence ID" value="HORVU.MOREX.r3.3HG0218360.1"/>
    <property type="gene ID" value="HORVU.MOREX.r3.3HG0218360"/>
</dbReference>
<evidence type="ECO:0000256" key="1">
    <source>
        <dbReference type="SAM" id="MobiDB-lite"/>
    </source>
</evidence>
<feature type="compositionally biased region" description="Low complexity" evidence="1">
    <location>
        <begin position="15"/>
        <end position="27"/>
    </location>
</feature>
<dbReference type="PANTHER" id="PTHR45224:SF5">
    <property type="entry name" value="OS02G0311800 PROTEIN"/>
    <property type="match status" value="1"/>
</dbReference>
<dbReference type="Gramene" id="HORVU.MOREX.r3.3HG0218360.1">
    <property type="protein sequence ID" value="HORVU.MOREX.r3.3HG0218360.1"/>
    <property type="gene ID" value="HORVU.MOREX.r3.3HG0218360"/>
</dbReference>
<proteinExistence type="predicted"/>
<feature type="region of interest" description="Disordered" evidence="1">
    <location>
        <begin position="1"/>
        <end position="38"/>
    </location>
</feature>
<dbReference type="Proteomes" id="UP000011116">
    <property type="component" value="Chromosome 3H"/>
</dbReference>
<reference evidence="3" key="1">
    <citation type="journal article" date="2012" name="Nature">
        <title>A physical, genetic and functional sequence assembly of the barley genome.</title>
        <authorList>
            <consortium name="The International Barley Genome Sequencing Consortium"/>
            <person name="Mayer K.F."/>
            <person name="Waugh R."/>
            <person name="Brown J.W."/>
            <person name="Schulman A."/>
            <person name="Langridge P."/>
            <person name="Platzer M."/>
            <person name="Fincher G.B."/>
            <person name="Muehlbauer G.J."/>
            <person name="Sato K."/>
            <person name="Close T.J."/>
            <person name="Wise R.P."/>
            <person name="Stein N."/>
        </authorList>
    </citation>
    <scope>NUCLEOTIDE SEQUENCE [LARGE SCALE GENOMIC DNA]</scope>
    <source>
        <strain evidence="3">cv. Morex</strain>
    </source>
</reference>
<dbReference type="PANTHER" id="PTHR45224">
    <property type="entry name" value="OS01G0527900 PROTEIN-RELATED"/>
    <property type="match status" value="1"/>
</dbReference>
<sequence length="112" mass="13198">MFCTQPPPLAKHHPLPSTSDPRTTTPSNKRKRVTIDVEGDDEDRHRLYYTKDEDIRLVSAWLHNSVNPTDGNAKKGEYYWKEVVDTFNSTTESDRKRDVKHLKNHWYKTTKK</sequence>
<evidence type="ECO:0000313" key="3">
    <source>
        <dbReference type="Proteomes" id="UP000011116"/>
    </source>
</evidence>
<dbReference type="AlphaFoldDB" id="A0A8I6X1F3"/>
<evidence type="ECO:0008006" key="4">
    <source>
        <dbReference type="Google" id="ProtNLM"/>
    </source>
</evidence>
<reference evidence="2" key="2">
    <citation type="submission" date="2020-10" db="EMBL/GenBank/DDBJ databases">
        <authorList>
            <person name="Scholz U."/>
            <person name="Mascher M."/>
            <person name="Fiebig A."/>
        </authorList>
    </citation>
    <scope>NUCLEOTIDE SEQUENCE [LARGE SCALE GENOMIC DNA]</scope>
    <source>
        <strain evidence="2">cv. Morex</strain>
    </source>
</reference>
<keyword evidence="3" id="KW-1185">Reference proteome</keyword>
<organism evidence="2 3">
    <name type="scientific">Hordeum vulgare subsp. vulgare</name>
    <name type="common">Domesticated barley</name>
    <dbReference type="NCBI Taxonomy" id="112509"/>
    <lineage>
        <taxon>Eukaryota</taxon>
        <taxon>Viridiplantae</taxon>
        <taxon>Streptophyta</taxon>
        <taxon>Embryophyta</taxon>
        <taxon>Tracheophyta</taxon>
        <taxon>Spermatophyta</taxon>
        <taxon>Magnoliopsida</taxon>
        <taxon>Liliopsida</taxon>
        <taxon>Poales</taxon>
        <taxon>Poaceae</taxon>
        <taxon>BOP clade</taxon>
        <taxon>Pooideae</taxon>
        <taxon>Triticodae</taxon>
        <taxon>Triticeae</taxon>
        <taxon>Hordeinae</taxon>
        <taxon>Hordeum</taxon>
    </lineage>
</organism>
<reference evidence="2" key="3">
    <citation type="submission" date="2022-01" db="UniProtKB">
        <authorList>
            <consortium name="EnsemblPlants"/>
        </authorList>
    </citation>
    <scope>IDENTIFICATION</scope>
    <source>
        <strain evidence="2">subsp. vulgare</strain>
    </source>
</reference>
<name>A0A8I6X1F3_HORVV</name>
<dbReference type="SMR" id="A0A8I6X1F3"/>
<protein>
    <recommendedName>
        <fullName evidence="4">Myb-like domain-containing protein</fullName>
    </recommendedName>
</protein>
<accession>A0A8I6X1F3</accession>
<evidence type="ECO:0000313" key="2">
    <source>
        <dbReference type="EnsemblPlants" id="HORVU.MOREX.r3.3HG0218360.1"/>
    </source>
</evidence>